<accession>A0AAW1QCC1</accession>
<reference evidence="3 4" key="1">
    <citation type="journal article" date="2024" name="Nat. Commun.">
        <title>Phylogenomics reveals the evolutionary origins of lichenization in chlorophyte algae.</title>
        <authorList>
            <person name="Puginier C."/>
            <person name="Libourel C."/>
            <person name="Otte J."/>
            <person name="Skaloud P."/>
            <person name="Haon M."/>
            <person name="Grisel S."/>
            <person name="Petersen M."/>
            <person name="Berrin J.G."/>
            <person name="Delaux P.M."/>
            <person name="Dal Grande F."/>
            <person name="Keller J."/>
        </authorList>
    </citation>
    <scope>NUCLEOTIDE SEQUENCE [LARGE SCALE GENOMIC DNA]</scope>
    <source>
        <strain evidence="3 4">SAG 2145</strain>
    </source>
</reference>
<dbReference type="Pfam" id="PF11255">
    <property type="entry name" value="DUF3054"/>
    <property type="match status" value="1"/>
</dbReference>
<dbReference type="EMBL" id="JALJOS010000050">
    <property type="protein sequence ID" value="KAK9819097.1"/>
    <property type="molecule type" value="Genomic_DNA"/>
</dbReference>
<dbReference type="PANTHER" id="PTHR35283:SF3">
    <property type="entry name" value="T12C22.21 PROTEIN"/>
    <property type="match status" value="1"/>
</dbReference>
<comment type="caution">
    <text evidence="3">The sequence shown here is derived from an EMBL/GenBank/DDBJ whole genome shotgun (WGS) entry which is preliminary data.</text>
</comment>
<evidence type="ECO:0000313" key="3">
    <source>
        <dbReference type="EMBL" id="KAK9819097.1"/>
    </source>
</evidence>
<evidence type="ECO:0008006" key="5">
    <source>
        <dbReference type="Google" id="ProtNLM"/>
    </source>
</evidence>
<dbReference type="Proteomes" id="UP001438707">
    <property type="component" value="Unassembled WGS sequence"/>
</dbReference>
<dbReference type="AlphaFoldDB" id="A0AAW1QCC1"/>
<sequence length="250" mass="26202">MQPSCLPRPQSSLSRIASLQHSCPGLHWVCKPLKRSTLHAQATPDSKPSNTPSEAPAAPQINPRTGRPSGIKLQRVERLGKESWAGVADVDRGTPQTPSLGFRAALLAGDVGVLLLFAAIGRSGHGEGLSPPELLSTAWPFITGWCISAGLQGSYSSQPPASPAAAAGAAAKVWLAGIPAGIVLRSASKGYVPDKSFVIVTLLATAALLLGWRATFSALGPKTNDGSKKSTKRGNPLEFFQLLSSLTRRW</sequence>
<gene>
    <name evidence="3" type="ORF">WJX74_000450</name>
</gene>
<feature type="transmembrane region" description="Helical" evidence="2">
    <location>
        <begin position="196"/>
        <end position="214"/>
    </location>
</feature>
<evidence type="ECO:0000256" key="2">
    <source>
        <dbReference type="SAM" id="Phobius"/>
    </source>
</evidence>
<feature type="transmembrane region" description="Helical" evidence="2">
    <location>
        <begin position="100"/>
        <end position="120"/>
    </location>
</feature>
<feature type="region of interest" description="Disordered" evidence="1">
    <location>
        <begin position="39"/>
        <end position="69"/>
    </location>
</feature>
<name>A0AAW1QCC1_9CHLO</name>
<dbReference type="InterPro" id="IPR021414">
    <property type="entry name" value="DUF3054"/>
</dbReference>
<keyword evidence="2" id="KW-1133">Transmembrane helix</keyword>
<feature type="compositionally biased region" description="Polar residues" evidence="1">
    <location>
        <begin position="39"/>
        <end position="53"/>
    </location>
</feature>
<evidence type="ECO:0000256" key="1">
    <source>
        <dbReference type="SAM" id="MobiDB-lite"/>
    </source>
</evidence>
<keyword evidence="2" id="KW-0812">Transmembrane</keyword>
<keyword evidence="4" id="KW-1185">Reference proteome</keyword>
<feature type="transmembrane region" description="Helical" evidence="2">
    <location>
        <begin position="164"/>
        <end position="184"/>
    </location>
</feature>
<evidence type="ECO:0000313" key="4">
    <source>
        <dbReference type="Proteomes" id="UP001438707"/>
    </source>
</evidence>
<dbReference type="PANTHER" id="PTHR35283">
    <property type="entry name" value="T12C22.21 PROTEIN"/>
    <property type="match status" value="1"/>
</dbReference>
<protein>
    <recommendedName>
        <fullName evidence="5">DUF3054 domain-containing protein</fullName>
    </recommendedName>
</protein>
<organism evidence="3 4">
    <name type="scientific">Apatococcus lobatus</name>
    <dbReference type="NCBI Taxonomy" id="904363"/>
    <lineage>
        <taxon>Eukaryota</taxon>
        <taxon>Viridiplantae</taxon>
        <taxon>Chlorophyta</taxon>
        <taxon>core chlorophytes</taxon>
        <taxon>Trebouxiophyceae</taxon>
        <taxon>Chlorellales</taxon>
        <taxon>Chlorellaceae</taxon>
        <taxon>Apatococcus</taxon>
    </lineage>
</organism>
<proteinExistence type="predicted"/>
<keyword evidence="2" id="KW-0472">Membrane</keyword>